<keyword evidence="1" id="KW-1133">Transmembrane helix</keyword>
<feature type="transmembrane region" description="Helical" evidence="1">
    <location>
        <begin position="6"/>
        <end position="28"/>
    </location>
</feature>
<sequence length="137" mass="16078">MNGLKLSKLIIFLLLVFSFLVTVIFLLLPGSREYTKLNIVYYYLYSFDEIKEIPMISGEYKINYEPIDGGSGESNDIIFFNVDAKRNPELFDYIKQSGFSGEFDQYRKRERWVKDNTKIDIIINEAEQTTSFLVEKN</sequence>
<reference evidence="2" key="1">
    <citation type="submission" date="2024-02" db="EMBL/GenBank/DDBJ databases">
        <authorList>
            <consortium name="Clinical and Environmental Microbiology Branch: Whole genome sequencing antimicrobial resistance pathogens in the healthcare setting"/>
        </authorList>
    </citation>
    <scope>NUCLEOTIDE SEQUENCE</scope>
    <source>
        <strain evidence="2">2023KU-00017</strain>
    </source>
</reference>
<organism evidence="2">
    <name type="scientific">Morganella morganii</name>
    <name type="common">Proteus morganii</name>
    <dbReference type="NCBI Taxonomy" id="582"/>
    <lineage>
        <taxon>Bacteria</taxon>
        <taxon>Pseudomonadati</taxon>
        <taxon>Pseudomonadota</taxon>
        <taxon>Gammaproteobacteria</taxon>
        <taxon>Enterobacterales</taxon>
        <taxon>Morganellaceae</taxon>
        <taxon>Morganella</taxon>
    </lineage>
</organism>
<keyword evidence="1" id="KW-0472">Membrane</keyword>
<protein>
    <submittedName>
        <fullName evidence="2">Uncharacterized protein</fullName>
    </submittedName>
</protein>
<name>A0AAI9HQK0_MORMO</name>
<evidence type="ECO:0000313" key="2">
    <source>
        <dbReference type="EMBL" id="EMO9455821.1"/>
    </source>
</evidence>
<gene>
    <name evidence="2" type="ORF">PN925_001166</name>
</gene>
<accession>A0AAI9HQK0</accession>
<proteinExistence type="predicted"/>
<evidence type="ECO:0000256" key="1">
    <source>
        <dbReference type="SAM" id="Phobius"/>
    </source>
</evidence>
<dbReference type="AlphaFoldDB" id="A0AAI9HQK0"/>
<comment type="caution">
    <text evidence="2">The sequence shown here is derived from an EMBL/GenBank/DDBJ whole genome shotgun (WGS) entry which is preliminary data.</text>
</comment>
<dbReference type="EMBL" id="ABKJEP030000008">
    <property type="protein sequence ID" value="EMO9455821.1"/>
    <property type="molecule type" value="Genomic_DNA"/>
</dbReference>
<keyword evidence="1" id="KW-0812">Transmembrane</keyword>